<protein>
    <submittedName>
        <fullName evidence="2">Inner membrane protein YbaN</fullName>
    </submittedName>
</protein>
<dbReference type="PANTHER" id="PTHR35813">
    <property type="entry name" value="INNER MEMBRANE PROTEIN YBAN"/>
    <property type="match status" value="1"/>
</dbReference>
<evidence type="ECO:0000313" key="3">
    <source>
        <dbReference type="Proteomes" id="UP000461670"/>
    </source>
</evidence>
<name>A0A7V8JQ11_9BURK</name>
<comment type="caution">
    <text evidence="2">The sequence shown here is derived from an EMBL/GenBank/DDBJ whole genome shotgun (WGS) entry which is preliminary data.</text>
</comment>
<dbReference type="SUPFAM" id="SSF103473">
    <property type="entry name" value="MFS general substrate transporter"/>
    <property type="match status" value="1"/>
</dbReference>
<feature type="transmembrane region" description="Helical" evidence="1">
    <location>
        <begin position="122"/>
        <end position="139"/>
    </location>
</feature>
<organism evidence="2 3">
    <name type="scientific">Paracidovorax wautersii</name>
    <dbReference type="NCBI Taxonomy" id="1177982"/>
    <lineage>
        <taxon>Bacteria</taxon>
        <taxon>Pseudomonadati</taxon>
        <taxon>Pseudomonadota</taxon>
        <taxon>Betaproteobacteria</taxon>
        <taxon>Burkholderiales</taxon>
        <taxon>Comamonadaceae</taxon>
        <taxon>Paracidovorax</taxon>
    </lineage>
</organism>
<dbReference type="AlphaFoldDB" id="A0A7V8JQ11"/>
<feature type="transmembrane region" description="Helical" evidence="1">
    <location>
        <begin position="30"/>
        <end position="51"/>
    </location>
</feature>
<evidence type="ECO:0000313" key="2">
    <source>
        <dbReference type="EMBL" id="KAF1020936.1"/>
    </source>
</evidence>
<keyword evidence="1" id="KW-1133">Transmembrane helix</keyword>
<gene>
    <name evidence="2" type="primary">ybaN</name>
    <name evidence="2" type="ORF">GAK30_02215</name>
</gene>
<proteinExistence type="predicted"/>
<sequence>MQGDGPPEDRPADPPRLPVVRPVRSPVVRALLLVLAVVSLGVAALGVITPGLPSTEFVLLAAWAAARSSPCFHAWLLNHRLFGPMLVNWHNGRRVSRRAKWAASASMVACSALLLWTVPHPWAVATAIACMAGVQIWLWRRPEPPG</sequence>
<dbReference type="InterPro" id="IPR036259">
    <property type="entry name" value="MFS_trans_sf"/>
</dbReference>
<dbReference type="EMBL" id="WNDQ01000028">
    <property type="protein sequence ID" value="KAF1020936.1"/>
    <property type="molecule type" value="Genomic_DNA"/>
</dbReference>
<dbReference type="GO" id="GO:0005886">
    <property type="term" value="C:plasma membrane"/>
    <property type="evidence" value="ECO:0007669"/>
    <property type="project" value="TreeGrafter"/>
</dbReference>
<feature type="transmembrane region" description="Helical" evidence="1">
    <location>
        <begin position="99"/>
        <end position="116"/>
    </location>
</feature>
<dbReference type="PANTHER" id="PTHR35813:SF1">
    <property type="entry name" value="INNER MEMBRANE PROTEIN YBAN"/>
    <property type="match status" value="1"/>
</dbReference>
<dbReference type="Proteomes" id="UP000461670">
    <property type="component" value="Unassembled WGS sequence"/>
</dbReference>
<keyword evidence="1" id="KW-0472">Membrane</keyword>
<dbReference type="InterPro" id="IPR007401">
    <property type="entry name" value="DUF454"/>
</dbReference>
<reference evidence="3" key="1">
    <citation type="journal article" date="2020" name="MBio">
        <title>Horizontal gene transfer to a defensive symbiont with a reduced genome amongst a multipartite beetle microbiome.</title>
        <authorList>
            <person name="Waterworth S.C."/>
            <person name="Florez L.V."/>
            <person name="Rees E.R."/>
            <person name="Hertweck C."/>
            <person name="Kaltenpoth M."/>
            <person name="Kwan J.C."/>
        </authorList>
    </citation>
    <scope>NUCLEOTIDE SEQUENCE [LARGE SCALE GENOMIC DNA]</scope>
</reference>
<keyword evidence="1" id="KW-0812">Transmembrane</keyword>
<dbReference type="Pfam" id="PF04304">
    <property type="entry name" value="DUF454"/>
    <property type="match status" value="1"/>
</dbReference>
<accession>A0A7V8JQ11</accession>
<evidence type="ECO:0000256" key="1">
    <source>
        <dbReference type="SAM" id="Phobius"/>
    </source>
</evidence>